<dbReference type="OrthoDB" id="1171174at2"/>
<evidence type="ECO:0000256" key="1">
    <source>
        <dbReference type="SAM" id="SignalP"/>
    </source>
</evidence>
<dbReference type="RefSeq" id="WP_091415871.1">
    <property type="nucleotide sequence ID" value="NZ_LT629749.1"/>
</dbReference>
<evidence type="ECO:0000313" key="2">
    <source>
        <dbReference type="EMBL" id="SDT41065.1"/>
    </source>
</evidence>
<organism evidence="2 3">
    <name type="scientific">Friedmanniella luteola</name>
    <dbReference type="NCBI Taxonomy" id="546871"/>
    <lineage>
        <taxon>Bacteria</taxon>
        <taxon>Bacillati</taxon>
        <taxon>Actinomycetota</taxon>
        <taxon>Actinomycetes</taxon>
        <taxon>Propionibacteriales</taxon>
        <taxon>Nocardioidaceae</taxon>
        <taxon>Friedmanniella</taxon>
    </lineage>
</organism>
<dbReference type="AlphaFoldDB" id="A0A1H2A527"/>
<dbReference type="PROSITE" id="PS51318">
    <property type="entry name" value="TAT"/>
    <property type="match status" value="1"/>
</dbReference>
<keyword evidence="3" id="KW-1185">Reference proteome</keyword>
<dbReference type="STRING" id="546871.SAMN04488543_4226"/>
<feature type="signal peptide" evidence="1">
    <location>
        <begin position="1"/>
        <end position="30"/>
    </location>
</feature>
<dbReference type="EMBL" id="LT629749">
    <property type="protein sequence ID" value="SDT41065.1"/>
    <property type="molecule type" value="Genomic_DNA"/>
</dbReference>
<evidence type="ECO:0000313" key="3">
    <source>
        <dbReference type="Proteomes" id="UP000199092"/>
    </source>
</evidence>
<dbReference type="SUPFAM" id="SSF48208">
    <property type="entry name" value="Six-hairpin glycosidases"/>
    <property type="match status" value="1"/>
</dbReference>
<dbReference type="InterPro" id="IPR006311">
    <property type="entry name" value="TAT_signal"/>
</dbReference>
<accession>A0A1H2A527</accession>
<dbReference type="GO" id="GO:0005975">
    <property type="term" value="P:carbohydrate metabolic process"/>
    <property type="evidence" value="ECO:0007669"/>
    <property type="project" value="InterPro"/>
</dbReference>
<name>A0A1H2A527_9ACTN</name>
<proteinExistence type="predicted"/>
<keyword evidence="1" id="KW-0732">Signal</keyword>
<protein>
    <recommendedName>
        <fullName evidence="4">Tat pathway signal sequence domain protein</fullName>
    </recommendedName>
</protein>
<dbReference type="Gene3D" id="1.50.10.20">
    <property type="match status" value="1"/>
</dbReference>
<sequence length="455" mass="48777">MSPDRPAGVRRRTFLGAGAAFGLAAPLAGAGALTASADERTSALRGRHAGSVRSALAFLGGVTDAYRTTGPRLAQSYQDASGLTDIAFVYDNALTVIALLAGGDVKHARAIGDALLYAQANDETLTDRRLRQAYHADTFVVGDGTRTWAHSGYEFGLVGTAVGDMAWSGIALAHLAHRTGVKAYLDGTVAIGRWIQQNTYSTTGLGGYTFGETAGLEGHKSSEHNIDLTAYFRLLARLTGDTVWRDRADHAWAFVERVWNADDGFFWTGSDDGATVNTKATQLPLDVQTWSWLAVRDRRHAEALDWARTNLASTDTPLRANSALTGRQTAHGVVFASGSLVTDTGARIGGQDYNPKPDDGAVWFEGTGQLAIALRDRSAAGDADRAEDLLEQLRWAQNRLGQGQTFGTKRVEGGIVAASSPMDTGFGFGYYPNLHIAATSWYVFAATTTNPYRFF</sequence>
<reference evidence="2 3" key="1">
    <citation type="submission" date="2016-10" db="EMBL/GenBank/DDBJ databases">
        <authorList>
            <person name="de Groot N.N."/>
        </authorList>
    </citation>
    <scope>NUCLEOTIDE SEQUENCE [LARGE SCALE GENOMIC DNA]</scope>
    <source>
        <strain evidence="2 3">DSM 21741</strain>
    </source>
</reference>
<feature type="chain" id="PRO_5038902545" description="Tat pathway signal sequence domain protein" evidence="1">
    <location>
        <begin position="31"/>
        <end position="455"/>
    </location>
</feature>
<dbReference type="Proteomes" id="UP000199092">
    <property type="component" value="Chromosome I"/>
</dbReference>
<gene>
    <name evidence="2" type="ORF">SAMN04488543_4226</name>
</gene>
<dbReference type="InterPro" id="IPR008928">
    <property type="entry name" value="6-hairpin_glycosidase_sf"/>
</dbReference>
<evidence type="ECO:0008006" key="4">
    <source>
        <dbReference type="Google" id="ProtNLM"/>
    </source>
</evidence>